<keyword evidence="2" id="KW-1185">Reference proteome</keyword>
<evidence type="ECO:0000313" key="1">
    <source>
        <dbReference type="EMBL" id="GBP05678.1"/>
    </source>
</evidence>
<dbReference type="GO" id="GO:0003676">
    <property type="term" value="F:nucleic acid binding"/>
    <property type="evidence" value="ECO:0007669"/>
    <property type="project" value="InterPro"/>
</dbReference>
<sequence length="91" mass="10183">MQRFVNGDSNAVYDMVSCDIEVLAHPPYNPDFAPFTSYNIIKEKLRENWFTDTEEAAEAYEKVVKATPKSSAESVSLCVLCGSIECNDILI</sequence>
<protein>
    <recommendedName>
        <fullName evidence="3">Histone-lysine N-methyltransferase SETMAR</fullName>
    </recommendedName>
</protein>
<dbReference type="OrthoDB" id="10017160at2759"/>
<evidence type="ECO:0000313" key="2">
    <source>
        <dbReference type="Proteomes" id="UP000299102"/>
    </source>
</evidence>
<reference evidence="1 2" key="1">
    <citation type="journal article" date="2019" name="Commun. Biol.">
        <title>The bagworm genome reveals a unique fibroin gene that provides high tensile strength.</title>
        <authorList>
            <person name="Kono N."/>
            <person name="Nakamura H."/>
            <person name="Ohtoshi R."/>
            <person name="Tomita M."/>
            <person name="Numata K."/>
            <person name="Arakawa K."/>
        </authorList>
    </citation>
    <scope>NUCLEOTIDE SEQUENCE [LARGE SCALE GENOMIC DNA]</scope>
</reference>
<dbReference type="Gene3D" id="3.30.420.10">
    <property type="entry name" value="Ribonuclease H-like superfamily/Ribonuclease H"/>
    <property type="match status" value="1"/>
</dbReference>
<dbReference type="InterPro" id="IPR036397">
    <property type="entry name" value="RNaseH_sf"/>
</dbReference>
<accession>A0A4C1SWY9</accession>
<organism evidence="1 2">
    <name type="scientific">Eumeta variegata</name>
    <name type="common">Bagworm moth</name>
    <name type="synonym">Eumeta japonica</name>
    <dbReference type="NCBI Taxonomy" id="151549"/>
    <lineage>
        <taxon>Eukaryota</taxon>
        <taxon>Metazoa</taxon>
        <taxon>Ecdysozoa</taxon>
        <taxon>Arthropoda</taxon>
        <taxon>Hexapoda</taxon>
        <taxon>Insecta</taxon>
        <taxon>Pterygota</taxon>
        <taxon>Neoptera</taxon>
        <taxon>Endopterygota</taxon>
        <taxon>Lepidoptera</taxon>
        <taxon>Glossata</taxon>
        <taxon>Ditrysia</taxon>
        <taxon>Tineoidea</taxon>
        <taxon>Psychidae</taxon>
        <taxon>Oiketicinae</taxon>
        <taxon>Eumeta</taxon>
    </lineage>
</organism>
<evidence type="ECO:0008006" key="3">
    <source>
        <dbReference type="Google" id="ProtNLM"/>
    </source>
</evidence>
<dbReference type="Proteomes" id="UP000299102">
    <property type="component" value="Unassembled WGS sequence"/>
</dbReference>
<dbReference type="EMBL" id="BGZK01000019">
    <property type="protein sequence ID" value="GBP05678.1"/>
    <property type="molecule type" value="Genomic_DNA"/>
</dbReference>
<gene>
    <name evidence="1" type="ORF">EVAR_5024_1</name>
</gene>
<comment type="caution">
    <text evidence="1">The sequence shown here is derived from an EMBL/GenBank/DDBJ whole genome shotgun (WGS) entry which is preliminary data.</text>
</comment>
<name>A0A4C1SWY9_EUMVA</name>
<dbReference type="AlphaFoldDB" id="A0A4C1SWY9"/>
<proteinExistence type="predicted"/>